<proteinExistence type="predicted"/>
<organism evidence="3 4">
    <name type="scientific">Dichomitus squalens</name>
    <dbReference type="NCBI Taxonomy" id="114155"/>
    <lineage>
        <taxon>Eukaryota</taxon>
        <taxon>Fungi</taxon>
        <taxon>Dikarya</taxon>
        <taxon>Basidiomycota</taxon>
        <taxon>Agaricomycotina</taxon>
        <taxon>Agaricomycetes</taxon>
        <taxon>Polyporales</taxon>
        <taxon>Polyporaceae</taxon>
        <taxon>Dichomitus</taxon>
    </lineage>
</organism>
<feature type="transmembrane region" description="Helical" evidence="1">
    <location>
        <begin position="38"/>
        <end position="61"/>
    </location>
</feature>
<evidence type="ECO:0000313" key="3">
    <source>
        <dbReference type="EMBL" id="TBU59995.1"/>
    </source>
</evidence>
<evidence type="ECO:0000256" key="1">
    <source>
        <dbReference type="SAM" id="Phobius"/>
    </source>
</evidence>
<dbReference type="Pfam" id="PF20151">
    <property type="entry name" value="DUF6533"/>
    <property type="match status" value="1"/>
</dbReference>
<dbReference type="Proteomes" id="UP000292082">
    <property type="component" value="Unassembled WGS sequence"/>
</dbReference>
<evidence type="ECO:0000259" key="2">
    <source>
        <dbReference type="Pfam" id="PF20151"/>
    </source>
</evidence>
<sequence>MIGSEFQARRGSLLSDISFRRCRIRALKAMTSLQSEQITAIIALNTLGSYCGITGTVVFLYDSVLTAPEEIRCFWGRKVTGGAIIFWLNKYITMLSLCWAIGSDFLKISDTVAVLLL</sequence>
<evidence type="ECO:0000313" key="4">
    <source>
        <dbReference type="Proteomes" id="UP000292082"/>
    </source>
</evidence>
<keyword evidence="1" id="KW-0472">Membrane</keyword>
<keyword evidence="1" id="KW-1133">Transmembrane helix</keyword>
<name>A0A4Q9PZ87_9APHY</name>
<protein>
    <recommendedName>
        <fullName evidence="2">DUF6533 domain-containing protein</fullName>
    </recommendedName>
</protein>
<feature type="domain" description="DUF6533" evidence="2">
    <location>
        <begin position="50"/>
        <end position="95"/>
    </location>
</feature>
<feature type="transmembrane region" description="Helical" evidence="1">
    <location>
        <begin position="81"/>
        <end position="101"/>
    </location>
</feature>
<accession>A0A4Q9PZ87</accession>
<keyword evidence="4" id="KW-1185">Reference proteome</keyword>
<keyword evidence="1" id="KW-0812">Transmembrane</keyword>
<gene>
    <name evidence="3" type="ORF">BD310DRAFT_356396</name>
</gene>
<reference evidence="3 4" key="1">
    <citation type="submission" date="2019-01" db="EMBL/GenBank/DDBJ databases">
        <title>Draft genome sequences of three monokaryotic isolates of the white-rot basidiomycete fungus Dichomitus squalens.</title>
        <authorList>
            <consortium name="DOE Joint Genome Institute"/>
            <person name="Lopez S.C."/>
            <person name="Andreopoulos B."/>
            <person name="Pangilinan J."/>
            <person name="Lipzen A."/>
            <person name="Riley R."/>
            <person name="Ahrendt S."/>
            <person name="Ng V."/>
            <person name="Barry K."/>
            <person name="Daum C."/>
            <person name="Grigoriev I.V."/>
            <person name="Hilden K.S."/>
            <person name="Makela M.R."/>
            <person name="de Vries R.P."/>
        </authorList>
    </citation>
    <scope>NUCLEOTIDE SEQUENCE [LARGE SCALE GENOMIC DNA]</scope>
    <source>
        <strain evidence="3 4">CBS 464.89</strain>
    </source>
</reference>
<dbReference type="EMBL" id="ML145108">
    <property type="protein sequence ID" value="TBU59995.1"/>
    <property type="molecule type" value="Genomic_DNA"/>
</dbReference>
<dbReference type="AlphaFoldDB" id="A0A4Q9PZ87"/>
<dbReference type="InterPro" id="IPR045340">
    <property type="entry name" value="DUF6533"/>
</dbReference>